<name>A0ABS1HRL6_9PROT</name>
<evidence type="ECO:0000313" key="2">
    <source>
        <dbReference type="Proteomes" id="UP000654452"/>
    </source>
</evidence>
<dbReference type="Proteomes" id="UP000654452">
    <property type="component" value="Unassembled WGS sequence"/>
</dbReference>
<dbReference type="RefSeq" id="WP_200483869.1">
    <property type="nucleotide sequence ID" value="NZ_JAEPIV010000001.1"/>
</dbReference>
<gene>
    <name evidence="1" type="ORF">JJL56_01165</name>
</gene>
<comment type="caution">
    <text evidence="1">The sequence shown here is derived from an EMBL/GenBank/DDBJ whole genome shotgun (WGS) entry which is preliminary data.</text>
</comment>
<keyword evidence="2" id="KW-1185">Reference proteome</keyword>
<dbReference type="EMBL" id="JAEPIV010000001">
    <property type="protein sequence ID" value="MBK4717470.1"/>
    <property type="molecule type" value="Genomic_DNA"/>
</dbReference>
<sequence>MTSSKVFNRRGGYLEGVGIKSKFHVLYSLRHDYQDTLRRSWVFPEHQNYLMGHAIVNSYGKIEVNIPLIEAVIALDFNGVTLSHIQPRITVKPRTFQVGARTVVIEGFEAAPPDRRRTRAGEIACCVR</sequence>
<proteinExistence type="predicted"/>
<organism evidence="1 2">
    <name type="scientific">Azospirillum aestuarii</name>
    <dbReference type="NCBI Taxonomy" id="2802052"/>
    <lineage>
        <taxon>Bacteria</taxon>
        <taxon>Pseudomonadati</taxon>
        <taxon>Pseudomonadota</taxon>
        <taxon>Alphaproteobacteria</taxon>
        <taxon>Rhodospirillales</taxon>
        <taxon>Azospirillaceae</taxon>
        <taxon>Azospirillum</taxon>
    </lineage>
</organism>
<protein>
    <submittedName>
        <fullName evidence="1">Uncharacterized protein</fullName>
    </submittedName>
</protein>
<reference evidence="1 2" key="1">
    <citation type="submission" date="2021-01" db="EMBL/GenBank/DDBJ databases">
        <title>Azospirillum sp. YIM DDC1 draft genome.</title>
        <authorList>
            <person name="Wang Y.-X."/>
        </authorList>
    </citation>
    <scope>NUCLEOTIDE SEQUENCE [LARGE SCALE GENOMIC DNA]</scope>
    <source>
        <strain evidence="1 2">YIM DDC1</strain>
    </source>
</reference>
<accession>A0ABS1HRL6</accession>
<evidence type="ECO:0000313" key="1">
    <source>
        <dbReference type="EMBL" id="MBK4717470.1"/>
    </source>
</evidence>